<dbReference type="CDD" id="cd00056">
    <property type="entry name" value="ENDO3c"/>
    <property type="match status" value="1"/>
</dbReference>
<dbReference type="GO" id="GO:0000701">
    <property type="term" value="F:purine-specific mismatch base pair DNA N-glycosylase activity"/>
    <property type="evidence" value="ECO:0007669"/>
    <property type="project" value="TreeGrafter"/>
</dbReference>
<evidence type="ECO:0000256" key="1">
    <source>
        <dbReference type="ARBA" id="ARBA00001966"/>
    </source>
</evidence>
<dbReference type="GO" id="GO:0051536">
    <property type="term" value="F:iron-sulfur cluster binding"/>
    <property type="evidence" value="ECO:0007669"/>
    <property type="project" value="UniProtKB-KW"/>
</dbReference>
<accession>A0A833H1I4</accession>
<evidence type="ECO:0000256" key="10">
    <source>
        <dbReference type="ARBA" id="ARBA00023295"/>
    </source>
</evidence>
<dbReference type="Pfam" id="PF00730">
    <property type="entry name" value="HhH-GPD"/>
    <property type="match status" value="1"/>
</dbReference>
<feature type="region of interest" description="Disordered" evidence="11">
    <location>
        <begin position="362"/>
        <end position="432"/>
    </location>
</feature>
<organism evidence="13 14">
    <name type="scientific">Leptonema illini</name>
    <dbReference type="NCBI Taxonomy" id="183"/>
    <lineage>
        <taxon>Bacteria</taxon>
        <taxon>Pseudomonadati</taxon>
        <taxon>Spirochaetota</taxon>
        <taxon>Spirochaetia</taxon>
        <taxon>Leptospirales</taxon>
        <taxon>Leptospiraceae</taxon>
        <taxon>Leptonema</taxon>
    </lineage>
</organism>
<keyword evidence="6" id="KW-0378">Hydrolase</keyword>
<dbReference type="InterPro" id="IPR003265">
    <property type="entry name" value="HhH-GPD_domain"/>
</dbReference>
<evidence type="ECO:0000256" key="9">
    <source>
        <dbReference type="ARBA" id="ARBA00023204"/>
    </source>
</evidence>
<keyword evidence="5" id="KW-0227">DNA damage</keyword>
<gene>
    <name evidence="13" type="ORF">F9K24_10570</name>
</gene>
<dbReference type="PANTHER" id="PTHR42944">
    <property type="entry name" value="ADENINE DNA GLYCOSYLASE"/>
    <property type="match status" value="1"/>
</dbReference>
<keyword evidence="7" id="KW-0408">Iron</keyword>
<evidence type="ECO:0000256" key="5">
    <source>
        <dbReference type="ARBA" id="ARBA00022763"/>
    </source>
</evidence>
<dbReference type="InterPro" id="IPR023170">
    <property type="entry name" value="HhH_base_excis_C"/>
</dbReference>
<proteinExistence type="inferred from homology"/>
<evidence type="ECO:0000313" key="13">
    <source>
        <dbReference type="EMBL" id="KAB2932363.1"/>
    </source>
</evidence>
<dbReference type="SMART" id="SM00478">
    <property type="entry name" value="ENDO3c"/>
    <property type="match status" value="1"/>
</dbReference>
<evidence type="ECO:0000256" key="8">
    <source>
        <dbReference type="ARBA" id="ARBA00023014"/>
    </source>
</evidence>
<dbReference type="SUPFAM" id="SSF48150">
    <property type="entry name" value="DNA-glycosylase"/>
    <property type="match status" value="1"/>
</dbReference>
<dbReference type="GO" id="GO:0046872">
    <property type="term" value="F:metal ion binding"/>
    <property type="evidence" value="ECO:0007669"/>
    <property type="project" value="UniProtKB-KW"/>
</dbReference>
<evidence type="ECO:0000256" key="4">
    <source>
        <dbReference type="ARBA" id="ARBA00022723"/>
    </source>
</evidence>
<comment type="function">
    <text evidence="2">Adenine glycosylase active on G-A mispairs. MutY also corrects error-prone DNA synthesis past GO lesions which are due to the oxidatively damaged form of guanine: 7,8-dihydro-8-oxoguanine (8-oxo-dGTP).</text>
</comment>
<comment type="similarity">
    <text evidence="3">Belongs to the Nth/MutY family.</text>
</comment>
<name>A0A833H1I4_9LEPT</name>
<reference evidence="13 14" key="1">
    <citation type="submission" date="2019-10" db="EMBL/GenBank/DDBJ databases">
        <title>Extracellular Electron Transfer in a Candidatus Methanoperedens spp. Enrichment Culture.</title>
        <authorList>
            <person name="Berger S."/>
            <person name="Rangel Shaw D."/>
            <person name="Berben T."/>
            <person name="In 'T Zandt M."/>
            <person name="Frank J."/>
            <person name="Reimann J."/>
            <person name="Jetten M.S.M."/>
            <person name="Welte C.U."/>
        </authorList>
    </citation>
    <scope>NUCLEOTIDE SEQUENCE [LARGE SCALE GENOMIC DNA]</scope>
    <source>
        <strain evidence="13">SB12</strain>
    </source>
</reference>
<evidence type="ECO:0000256" key="2">
    <source>
        <dbReference type="ARBA" id="ARBA00002933"/>
    </source>
</evidence>
<dbReference type="GO" id="GO:0034039">
    <property type="term" value="F:8-oxo-7,8-dihydroguanine DNA N-glycosylase activity"/>
    <property type="evidence" value="ECO:0007669"/>
    <property type="project" value="TreeGrafter"/>
</dbReference>
<sequence length="432" mass="49267">MERAASLLKGQAFGASLVDWYRENERDLPFRRSRDAYRIWISEIMLQQTRVAAMLPSYDRFIRRFPDLKSLALADLEEVLQHWKGLGYYQRARNLHRAAGQMHSEGLESVPIDYERLRSYAGIGPYTAAAIASIAGDQMHAVLDGNVKRVISRLLDRMESDRKLQQIADDLLKKSRQRPSLFNQAMMELGATVCIPNRPLCDRCPVRRDCQAGERGADYAATIPVSRKEAPIPLHVRVYVHRRSGDAGREYALIENSNGLFLKEQLSFPYSATEDERPVYQSPGLTEGEGASGQRLLGSFRHSIMKWRMRCDVILSETAIADALWLTDDEIEKRLHSSFASKVLSVLAKVSAVKVLDPVGEVTDRADDDSTPDESRRIKKPRDLKAEKKELNKKEKHHQTKRKGDPDTVDDSRVRKKRNDLPENGRKTERDR</sequence>
<dbReference type="GO" id="GO:0035485">
    <property type="term" value="F:adenine/guanine mispair binding"/>
    <property type="evidence" value="ECO:0007669"/>
    <property type="project" value="TreeGrafter"/>
</dbReference>
<feature type="compositionally biased region" description="Basic and acidic residues" evidence="11">
    <location>
        <begin position="373"/>
        <end position="393"/>
    </location>
</feature>
<evidence type="ECO:0000259" key="12">
    <source>
        <dbReference type="SMART" id="SM00478"/>
    </source>
</evidence>
<keyword evidence="8" id="KW-0411">Iron-sulfur</keyword>
<dbReference type="AlphaFoldDB" id="A0A833H1I4"/>
<dbReference type="GO" id="GO:0006284">
    <property type="term" value="P:base-excision repair"/>
    <property type="evidence" value="ECO:0007669"/>
    <property type="project" value="InterPro"/>
</dbReference>
<evidence type="ECO:0000313" key="14">
    <source>
        <dbReference type="Proteomes" id="UP000460298"/>
    </source>
</evidence>
<feature type="compositionally biased region" description="Basic and acidic residues" evidence="11">
    <location>
        <begin position="402"/>
        <end position="432"/>
    </location>
</feature>
<dbReference type="EMBL" id="WBUI01000009">
    <property type="protein sequence ID" value="KAB2932363.1"/>
    <property type="molecule type" value="Genomic_DNA"/>
</dbReference>
<evidence type="ECO:0000256" key="7">
    <source>
        <dbReference type="ARBA" id="ARBA00023004"/>
    </source>
</evidence>
<dbReference type="PROSITE" id="PS00764">
    <property type="entry name" value="ENDONUCLEASE_III_1"/>
    <property type="match status" value="1"/>
</dbReference>
<dbReference type="InterPro" id="IPR011257">
    <property type="entry name" value="DNA_glycosylase"/>
</dbReference>
<dbReference type="GO" id="GO:0032357">
    <property type="term" value="F:oxidized purine DNA binding"/>
    <property type="evidence" value="ECO:0007669"/>
    <property type="project" value="TreeGrafter"/>
</dbReference>
<keyword evidence="9" id="KW-0234">DNA repair</keyword>
<dbReference type="Gene3D" id="1.10.1670.10">
    <property type="entry name" value="Helix-hairpin-Helix base-excision DNA repair enzymes (C-terminal)"/>
    <property type="match status" value="1"/>
</dbReference>
<evidence type="ECO:0000256" key="3">
    <source>
        <dbReference type="ARBA" id="ARBA00008343"/>
    </source>
</evidence>
<dbReference type="GO" id="GO:0006298">
    <property type="term" value="P:mismatch repair"/>
    <property type="evidence" value="ECO:0007669"/>
    <property type="project" value="TreeGrafter"/>
</dbReference>
<protein>
    <submittedName>
        <fullName evidence="13">A/G-specific adenine glycosylase</fullName>
    </submittedName>
</protein>
<dbReference type="InterPro" id="IPR044298">
    <property type="entry name" value="MIG/MutY"/>
</dbReference>
<keyword evidence="4" id="KW-0479">Metal-binding</keyword>
<feature type="domain" description="HhH-GPD" evidence="12">
    <location>
        <begin position="45"/>
        <end position="192"/>
    </location>
</feature>
<dbReference type="PANTHER" id="PTHR42944:SF1">
    <property type="entry name" value="ADENINE DNA GLYCOSYLASE"/>
    <property type="match status" value="1"/>
</dbReference>
<comment type="caution">
    <text evidence="13">The sequence shown here is derived from an EMBL/GenBank/DDBJ whole genome shotgun (WGS) entry which is preliminary data.</text>
</comment>
<evidence type="ECO:0000256" key="6">
    <source>
        <dbReference type="ARBA" id="ARBA00022801"/>
    </source>
</evidence>
<dbReference type="Proteomes" id="UP000460298">
    <property type="component" value="Unassembled WGS sequence"/>
</dbReference>
<comment type="cofactor">
    <cofactor evidence="1">
        <name>[4Fe-4S] cluster</name>
        <dbReference type="ChEBI" id="CHEBI:49883"/>
    </cofactor>
</comment>
<evidence type="ECO:0000256" key="11">
    <source>
        <dbReference type="SAM" id="MobiDB-lite"/>
    </source>
</evidence>
<dbReference type="Gene3D" id="1.10.340.30">
    <property type="entry name" value="Hypothetical protein, domain 2"/>
    <property type="match status" value="1"/>
</dbReference>
<keyword evidence="10" id="KW-0326">Glycosidase</keyword>
<dbReference type="InterPro" id="IPR004035">
    <property type="entry name" value="Endouclease-III_FeS-bd_BS"/>
</dbReference>